<evidence type="ECO:0000256" key="1">
    <source>
        <dbReference type="ARBA" id="ARBA00022729"/>
    </source>
</evidence>
<dbReference type="PROSITE" id="PS51820">
    <property type="entry name" value="PA14"/>
    <property type="match status" value="1"/>
</dbReference>
<evidence type="ECO:0000313" key="4">
    <source>
        <dbReference type="EMBL" id="EJK44912.1"/>
    </source>
</evidence>
<organism evidence="4 5">
    <name type="scientific">Thalassiosira oceanica</name>
    <name type="common">Marine diatom</name>
    <dbReference type="NCBI Taxonomy" id="159749"/>
    <lineage>
        <taxon>Eukaryota</taxon>
        <taxon>Sar</taxon>
        <taxon>Stramenopiles</taxon>
        <taxon>Ochrophyta</taxon>
        <taxon>Bacillariophyta</taxon>
        <taxon>Coscinodiscophyceae</taxon>
        <taxon>Thalassiosirophycidae</taxon>
        <taxon>Thalassiosirales</taxon>
        <taxon>Thalassiosiraceae</taxon>
        <taxon>Thalassiosira</taxon>
    </lineage>
</organism>
<dbReference type="PANTHER" id="PTHR46769">
    <property type="entry name" value="POLYCYSTIC KIDNEY AND HEPATIC DISEASE 1 (AUTOSOMAL RECESSIVE)-LIKE 1"/>
    <property type="match status" value="1"/>
</dbReference>
<dbReference type="Proteomes" id="UP000266841">
    <property type="component" value="Unassembled WGS sequence"/>
</dbReference>
<accession>K0REE3</accession>
<feature type="chain" id="PRO_5003836940" description="PA14 domain-containing protein" evidence="2">
    <location>
        <begin position="20"/>
        <end position="1009"/>
    </location>
</feature>
<dbReference type="SUPFAM" id="SSF56988">
    <property type="entry name" value="Anthrax protective antigen"/>
    <property type="match status" value="1"/>
</dbReference>
<proteinExistence type="predicted"/>
<dbReference type="Gene3D" id="2.60.120.200">
    <property type="match status" value="1"/>
</dbReference>
<dbReference type="EMBL" id="AGNL01049058">
    <property type="protein sequence ID" value="EJK44912.1"/>
    <property type="molecule type" value="Genomic_DNA"/>
</dbReference>
<dbReference type="InterPro" id="IPR052387">
    <property type="entry name" value="Fibrocystin"/>
</dbReference>
<evidence type="ECO:0000313" key="5">
    <source>
        <dbReference type="Proteomes" id="UP000266841"/>
    </source>
</evidence>
<dbReference type="AlphaFoldDB" id="K0REE3"/>
<comment type="caution">
    <text evidence="4">The sequence shown here is derived from an EMBL/GenBank/DDBJ whole genome shotgun (WGS) entry which is preliminary data.</text>
</comment>
<dbReference type="OrthoDB" id="426133at2759"/>
<feature type="signal peptide" evidence="2">
    <location>
        <begin position="1"/>
        <end position="19"/>
    </location>
</feature>
<dbReference type="eggNOG" id="ENOG502S7W7">
    <property type="taxonomic scope" value="Eukaryota"/>
</dbReference>
<sequence length="1009" mass="110683">MKLTSAVLALGFYAPVAKACLAGPFSFEFEGASSLCYLHVAGVLFLTPPNSPRRSSPGECSRETLLEAYKDQVYSATGAIPRDCTATAEEDFQAKLDAAGTTAQEICDKIYDTAEKVPFTDAAKKGTDMHFEQMFFNGRSDWQEEIETIYETDDESATSVLKRDAELIRAFHDGTAQGRRVAWPGELTNFQSSVTDSRGNATCTTNAAMCCWPKDRQANDGNGNCAKPYDVNCVDNDPADNTDLCYVDMEKGNSSTGFDSELGFLGYNGDNSNGEGQIHCHGLAWSNDANDATARYRGNNIFYVAMYDHMYVRGYVENVPGAPMCGCVEQMPTVSRSDCTQVDLVETIKIVYDSAASAFTGKLVEVDLTFNACRGIHNRNNDLYAYMAKLFYQGDLTPSQFGEAGQIITNTNCEEATRMGLQEKGLMPGFDHFVDEWTLVAGRDELAYHGNYGKVAFEKAMAEGADAAAGHHGIIRRVCQGCAPSHQDIFYRRLTPIPTENVNFISDLLYTSAKRDYNIWGVDFSLHSSYDDAVSGDNPWLCPNGQFDYGNIFVGRCSPSGERVNNQHSRFNDYGHSKANVAYYVNKAESSGLQLETEGLTVLKGKGWATGTVVRDPDTDTIYMNAAGRDLWNEDDDIAFYSEPAEGDQTVIVKVSNMQQATAATQHWAKAGIMLRKSLETDSLHYSLMLSGREGAFPQWRPADGGSSTWAGWSTRRLKDAKEAWLKVEFRIGVMQSFIGTEDAGGVMTWELVDTRDFSQLGDSFHVGLFVSANRNVPLEVTFEGYEADQYFFPSAAPSASPTPTFCTENGDCPASGSPCMTPKCNLATNGCEYNPTMGCATLDTWTGIGGSQLSNLKNLASYPDSPNTSTTMSGLLEVPSYADNFGSRIQTWITPEYTCDYTFYMASDDQGELNLSHNAIAGNKKTIASVPQWTHVRQWDKYESQASEPQSLVAGEKYYLEALYKEGGGGDHAEIAWSCASQGMEIEVIDISKMVEEAPAGRKLRGTN</sequence>
<reference evidence="4 5" key="1">
    <citation type="journal article" date="2012" name="Genome Biol.">
        <title>Genome and low-iron response of an oceanic diatom adapted to chronic iron limitation.</title>
        <authorList>
            <person name="Lommer M."/>
            <person name="Specht M."/>
            <person name="Roy A.S."/>
            <person name="Kraemer L."/>
            <person name="Andreson R."/>
            <person name="Gutowska M.A."/>
            <person name="Wolf J."/>
            <person name="Bergner S.V."/>
            <person name="Schilhabel M.B."/>
            <person name="Klostermeier U.C."/>
            <person name="Beiko R.G."/>
            <person name="Rosenstiel P."/>
            <person name="Hippler M."/>
            <person name="Laroche J."/>
        </authorList>
    </citation>
    <scope>NUCLEOTIDE SEQUENCE [LARGE SCALE GENOMIC DNA]</scope>
    <source>
        <strain evidence="4 5">CCMP1005</strain>
    </source>
</reference>
<dbReference type="PANTHER" id="PTHR46769:SF2">
    <property type="entry name" value="FIBROCYSTIN-L ISOFORM 2 PRECURSOR-RELATED"/>
    <property type="match status" value="1"/>
</dbReference>
<evidence type="ECO:0000256" key="2">
    <source>
        <dbReference type="SAM" id="SignalP"/>
    </source>
</evidence>
<dbReference type="InterPro" id="IPR037524">
    <property type="entry name" value="PA14/GLEYA"/>
</dbReference>
<keyword evidence="1 2" id="KW-0732">Signal</keyword>
<keyword evidence="5" id="KW-1185">Reference proteome</keyword>
<gene>
    <name evidence="4" type="ORF">THAOC_36511</name>
</gene>
<dbReference type="Pfam" id="PF07691">
    <property type="entry name" value="PA14"/>
    <property type="match status" value="1"/>
</dbReference>
<feature type="domain" description="PA14" evidence="3">
    <location>
        <begin position="836"/>
        <end position="994"/>
    </location>
</feature>
<evidence type="ECO:0000259" key="3">
    <source>
        <dbReference type="PROSITE" id="PS51820"/>
    </source>
</evidence>
<name>K0REE3_THAOC</name>
<dbReference type="Gene3D" id="2.60.120.1560">
    <property type="match status" value="1"/>
</dbReference>
<dbReference type="InterPro" id="IPR011658">
    <property type="entry name" value="PA14_dom"/>
</dbReference>
<protein>
    <recommendedName>
        <fullName evidence="3">PA14 domain-containing protein</fullName>
    </recommendedName>
</protein>